<reference evidence="3 4" key="1">
    <citation type="submission" date="2013-12" db="EMBL/GenBank/DDBJ databases">
        <authorList>
            <person name="Cubeta M."/>
            <person name="Pakala S."/>
            <person name="Fedorova N."/>
            <person name="Thomas E."/>
            <person name="Dean R."/>
            <person name="Jabaji S."/>
            <person name="Neate S."/>
            <person name="Toda T."/>
            <person name="Tavantzis S."/>
            <person name="Vilgalys R."/>
            <person name="Bharathan N."/>
            <person name="Pakala S."/>
            <person name="Losada L.S."/>
            <person name="Zafar N."/>
            <person name="Nierman W."/>
        </authorList>
    </citation>
    <scope>NUCLEOTIDE SEQUENCE [LARGE SCALE GENOMIC DNA]</scope>
    <source>
        <strain evidence="3 4">123E</strain>
    </source>
</reference>
<comment type="caution">
    <text evidence="3">The sequence shown here is derived from an EMBL/GenBank/DDBJ whole genome shotgun (WGS) entry which is preliminary data.</text>
</comment>
<proteinExistence type="predicted"/>
<keyword evidence="1" id="KW-1133">Transmembrane helix</keyword>
<dbReference type="EMBL" id="AZST01000024">
    <property type="protein sequence ID" value="KEP54555.1"/>
    <property type="molecule type" value="Genomic_DNA"/>
</dbReference>
<dbReference type="InterPro" id="IPR036249">
    <property type="entry name" value="Thioredoxin-like_sf"/>
</dbReference>
<dbReference type="STRING" id="1423351.A0A074SAB5"/>
<dbReference type="GO" id="GO:0034599">
    <property type="term" value="P:cellular response to oxidative stress"/>
    <property type="evidence" value="ECO:0007669"/>
    <property type="project" value="TreeGrafter"/>
</dbReference>
<dbReference type="InterPro" id="IPR014025">
    <property type="entry name" value="Glutaredoxin_subgr"/>
</dbReference>
<evidence type="ECO:0000313" key="3">
    <source>
        <dbReference type="EMBL" id="KEP54555.1"/>
    </source>
</evidence>
<sequence length="195" mass="20957">MAKGRSRELTEPFQTGPKGGVPAFLRKKRFILLVLAMIGMVWVYAARAPGVRTKEHELEDLLQFFVAAPEASLPVDIDPSAELSRKSLVAAAAGRSGIVPPVVVFSKTYCPYSKRAKNLLSSLNLKPAPYVIEVDVRSDSDTVKALLTRLTGHGTFPNILVRRKSIGGSDDLAQLHENGELIPLLATAGVKAGVA</sequence>
<dbReference type="NCBIfam" id="TIGR02180">
    <property type="entry name" value="GRX_euk"/>
    <property type="match status" value="1"/>
</dbReference>
<dbReference type="InterPro" id="IPR011899">
    <property type="entry name" value="Glutaredoxin_euk/vir"/>
</dbReference>
<dbReference type="Pfam" id="PF00462">
    <property type="entry name" value="Glutaredoxin"/>
    <property type="match status" value="1"/>
</dbReference>
<evidence type="ECO:0000313" key="4">
    <source>
        <dbReference type="Proteomes" id="UP000027456"/>
    </source>
</evidence>
<dbReference type="PRINTS" id="PR00160">
    <property type="entry name" value="GLUTAREDOXIN"/>
</dbReference>
<dbReference type="CDD" id="cd03419">
    <property type="entry name" value="GRX_GRXh_1_2_like"/>
    <property type="match status" value="1"/>
</dbReference>
<dbReference type="GO" id="GO:0005801">
    <property type="term" value="C:cis-Golgi network"/>
    <property type="evidence" value="ECO:0007669"/>
    <property type="project" value="TreeGrafter"/>
</dbReference>
<dbReference type="PANTHER" id="PTHR45694:SF5">
    <property type="entry name" value="GLUTAREDOXIN 2"/>
    <property type="match status" value="1"/>
</dbReference>
<dbReference type="HOGENOM" id="CLU_026126_0_3_1"/>
<dbReference type="InterPro" id="IPR002109">
    <property type="entry name" value="Glutaredoxin"/>
</dbReference>
<protein>
    <submittedName>
        <fullName evidence="3">Glutaredoxin (GRX) family protein</fullName>
    </submittedName>
</protein>
<dbReference type="AlphaFoldDB" id="A0A074SAB5"/>
<dbReference type="Proteomes" id="UP000027456">
    <property type="component" value="Unassembled WGS sequence"/>
</dbReference>
<keyword evidence="1" id="KW-0812">Transmembrane</keyword>
<evidence type="ECO:0000256" key="1">
    <source>
        <dbReference type="SAM" id="Phobius"/>
    </source>
</evidence>
<organism evidence="3 4">
    <name type="scientific">Rhizoctonia solani 123E</name>
    <dbReference type="NCBI Taxonomy" id="1423351"/>
    <lineage>
        <taxon>Eukaryota</taxon>
        <taxon>Fungi</taxon>
        <taxon>Dikarya</taxon>
        <taxon>Basidiomycota</taxon>
        <taxon>Agaricomycotina</taxon>
        <taxon>Agaricomycetes</taxon>
        <taxon>Cantharellales</taxon>
        <taxon>Ceratobasidiaceae</taxon>
        <taxon>Rhizoctonia</taxon>
    </lineage>
</organism>
<dbReference type="GO" id="GO:0015038">
    <property type="term" value="F:glutathione disulfide oxidoreductase activity"/>
    <property type="evidence" value="ECO:0007669"/>
    <property type="project" value="TreeGrafter"/>
</dbReference>
<keyword evidence="1" id="KW-0472">Membrane</keyword>
<feature type="domain" description="Glutaredoxin" evidence="2">
    <location>
        <begin position="102"/>
        <end position="165"/>
    </location>
</feature>
<accession>A0A074SAB5</accession>
<feature type="transmembrane region" description="Helical" evidence="1">
    <location>
        <begin position="30"/>
        <end position="46"/>
    </location>
</feature>
<dbReference type="GO" id="GO:0000324">
    <property type="term" value="C:fungal-type vacuole"/>
    <property type="evidence" value="ECO:0007669"/>
    <property type="project" value="TreeGrafter"/>
</dbReference>
<dbReference type="PANTHER" id="PTHR45694">
    <property type="entry name" value="GLUTAREDOXIN 2"/>
    <property type="match status" value="1"/>
</dbReference>
<gene>
    <name evidence="3" type="ORF">V565_015670</name>
</gene>
<dbReference type="PROSITE" id="PS51354">
    <property type="entry name" value="GLUTAREDOXIN_2"/>
    <property type="match status" value="1"/>
</dbReference>
<dbReference type="Gene3D" id="3.40.30.10">
    <property type="entry name" value="Glutaredoxin"/>
    <property type="match status" value="1"/>
</dbReference>
<dbReference type="SUPFAM" id="SSF52833">
    <property type="entry name" value="Thioredoxin-like"/>
    <property type="match status" value="1"/>
</dbReference>
<name>A0A074SAB5_9AGAM</name>
<evidence type="ECO:0000259" key="2">
    <source>
        <dbReference type="Pfam" id="PF00462"/>
    </source>
</evidence>
<dbReference type="OrthoDB" id="423313at2759"/>
<keyword evidence="4" id="KW-1185">Reference proteome</keyword>
<dbReference type="GO" id="GO:0005796">
    <property type="term" value="C:Golgi lumen"/>
    <property type="evidence" value="ECO:0007669"/>
    <property type="project" value="TreeGrafter"/>
</dbReference>